<sequence length="182" mass="19030">MRGVAAGRGLSLVELLAVVAILGGLALVALPGLSAGDPEKLDRAAAEVAAAIRFARAEAQRTGIEHGVELNPGTQQLRLYRLDTGGGPTAVYDVRHPLDKRFYQLSFGSAPLLGGVRLQSAQFLYQGSATARSLVGFIAGGQPSHNDAGTQRLLSSGTAVLSYRGRQRTLLVTPLSGRVTVQ</sequence>
<dbReference type="RefSeq" id="WP_255837691.1">
    <property type="nucleotide sequence ID" value="NZ_CP073346.1"/>
</dbReference>
<keyword evidence="1" id="KW-1133">Transmembrane helix</keyword>
<name>A0ABY5H748_9PSED</name>
<keyword evidence="3" id="KW-1185">Reference proteome</keyword>
<dbReference type="PROSITE" id="PS00409">
    <property type="entry name" value="PROKAR_NTER_METHYL"/>
    <property type="match status" value="1"/>
</dbReference>
<keyword evidence="1" id="KW-0472">Membrane</keyword>
<protein>
    <submittedName>
        <fullName evidence="2">Prepilin-type N-terminal cleavage/methylation domain-containing protein</fullName>
    </submittedName>
</protein>
<dbReference type="EMBL" id="CP073346">
    <property type="protein sequence ID" value="UTW07130.1"/>
    <property type="molecule type" value="Genomic_DNA"/>
</dbReference>
<dbReference type="InterPro" id="IPR012902">
    <property type="entry name" value="N_methyl_site"/>
</dbReference>
<evidence type="ECO:0000256" key="1">
    <source>
        <dbReference type="SAM" id="Phobius"/>
    </source>
</evidence>
<accession>A0ABY5H748</accession>
<keyword evidence="1" id="KW-0812">Transmembrane</keyword>
<evidence type="ECO:0000313" key="3">
    <source>
        <dbReference type="Proteomes" id="UP001059672"/>
    </source>
</evidence>
<dbReference type="Proteomes" id="UP001059672">
    <property type="component" value="Chromosome"/>
</dbReference>
<reference evidence="2" key="1">
    <citation type="submission" date="2021-04" db="EMBL/GenBank/DDBJ databases">
        <title>Oceanospirillales bacteria with DddD are important DMSP degraders in coastal seawater.</title>
        <authorList>
            <person name="Liu J."/>
        </authorList>
    </citation>
    <scope>NUCLEOTIDE SEQUENCE</scope>
    <source>
        <strain evidence="2">D13-4</strain>
    </source>
</reference>
<dbReference type="NCBIfam" id="TIGR02532">
    <property type="entry name" value="IV_pilin_GFxxxE"/>
    <property type="match status" value="1"/>
</dbReference>
<organism evidence="2 3">
    <name type="scientific">Pseudomonas benzenivorans</name>
    <dbReference type="NCBI Taxonomy" id="556533"/>
    <lineage>
        <taxon>Bacteria</taxon>
        <taxon>Pseudomonadati</taxon>
        <taxon>Pseudomonadota</taxon>
        <taxon>Gammaproteobacteria</taxon>
        <taxon>Pseudomonadales</taxon>
        <taxon>Pseudomonadaceae</taxon>
        <taxon>Pseudomonas</taxon>
    </lineage>
</organism>
<dbReference type="Gene3D" id="3.30.700.10">
    <property type="entry name" value="Glycoprotein, Type 4 Pilin"/>
    <property type="match status" value="1"/>
</dbReference>
<feature type="transmembrane region" description="Helical" evidence="1">
    <location>
        <begin position="12"/>
        <end position="33"/>
    </location>
</feature>
<evidence type="ECO:0000313" key="2">
    <source>
        <dbReference type="EMBL" id="UTW07130.1"/>
    </source>
</evidence>
<dbReference type="InterPro" id="IPR045584">
    <property type="entry name" value="Pilin-like"/>
</dbReference>
<dbReference type="SUPFAM" id="SSF54523">
    <property type="entry name" value="Pili subunits"/>
    <property type="match status" value="1"/>
</dbReference>
<gene>
    <name evidence="2" type="ORF">KDW96_18475</name>
</gene>
<proteinExistence type="predicted"/>